<evidence type="ECO:0000313" key="1">
    <source>
        <dbReference type="EMBL" id="PYE52473.1"/>
    </source>
</evidence>
<protein>
    <recommendedName>
        <fullName evidence="3">Cyclic lactone autoinducer peptide</fullName>
    </recommendedName>
</protein>
<evidence type="ECO:0008006" key="3">
    <source>
        <dbReference type="Google" id="ProtNLM"/>
    </source>
</evidence>
<gene>
    <name evidence="1" type="ORF">DFQ00_101411</name>
</gene>
<accession>A0A2V4W240</accession>
<dbReference type="EMBL" id="QJSW01000001">
    <property type="protein sequence ID" value="PYE52473.1"/>
    <property type="molecule type" value="Genomic_DNA"/>
</dbReference>
<evidence type="ECO:0000313" key="2">
    <source>
        <dbReference type="Proteomes" id="UP000247790"/>
    </source>
</evidence>
<sequence>MKTKIYSAVATALSALAVISVMPASLAWVSNPKPPKNLLNK</sequence>
<reference evidence="1 2" key="1">
    <citation type="submission" date="2018-06" db="EMBL/GenBank/DDBJ databases">
        <title>Genomic Encyclopedia of Type Strains, Phase III (KMG-III): the genomes of soil and plant-associated and newly described type strains.</title>
        <authorList>
            <person name="Whitman W."/>
        </authorList>
    </citation>
    <scope>NUCLEOTIDE SEQUENCE [LARGE SCALE GENOMIC DNA]</scope>
    <source>
        <strain evidence="1 2">CECT 7022</strain>
    </source>
</reference>
<proteinExistence type="predicted"/>
<dbReference type="Proteomes" id="UP000247790">
    <property type="component" value="Unassembled WGS sequence"/>
</dbReference>
<organism evidence="1 2">
    <name type="scientific">Paenibacillus barcinonensis</name>
    <dbReference type="NCBI Taxonomy" id="198119"/>
    <lineage>
        <taxon>Bacteria</taxon>
        <taxon>Bacillati</taxon>
        <taxon>Bacillota</taxon>
        <taxon>Bacilli</taxon>
        <taxon>Bacillales</taxon>
        <taxon>Paenibacillaceae</taxon>
        <taxon>Paenibacillus</taxon>
    </lineage>
</organism>
<comment type="caution">
    <text evidence="1">The sequence shown here is derived from an EMBL/GenBank/DDBJ whole genome shotgun (WGS) entry which is preliminary data.</text>
</comment>
<dbReference type="AlphaFoldDB" id="A0A2V4W240"/>
<name>A0A2V4W240_PAEBA</name>